<proteinExistence type="predicted"/>
<keyword evidence="2" id="KW-1133">Transmembrane helix</keyword>
<name>A0A382NNF2_9ZZZZ</name>
<dbReference type="AlphaFoldDB" id="A0A382NNF2"/>
<organism evidence="3">
    <name type="scientific">marine metagenome</name>
    <dbReference type="NCBI Taxonomy" id="408172"/>
    <lineage>
        <taxon>unclassified sequences</taxon>
        <taxon>metagenomes</taxon>
        <taxon>ecological metagenomes</taxon>
    </lineage>
</organism>
<keyword evidence="2" id="KW-0472">Membrane</keyword>
<feature type="region of interest" description="Disordered" evidence="1">
    <location>
        <begin position="1"/>
        <end position="21"/>
    </location>
</feature>
<dbReference type="EMBL" id="UINC01101713">
    <property type="protein sequence ID" value="SVC62739.1"/>
    <property type="molecule type" value="Genomic_DNA"/>
</dbReference>
<protein>
    <submittedName>
        <fullName evidence="3">Uncharacterized protein</fullName>
    </submittedName>
</protein>
<keyword evidence="2" id="KW-0812">Transmembrane</keyword>
<reference evidence="3" key="1">
    <citation type="submission" date="2018-05" db="EMBL/GenBank/DDBJ databases">
        <authorList>
            <person name="Lanie J.A."/>
            <person name="Ng W.-L."/>
            <person name="Kazmierczak K.M."/>
            <person name="Andrzejewski T.M."/>
            <person name="Davidsen T.M."/>
            <person name="Wayne K.J."/>
            <person name="Tettelin H."/>
            <person name="Glass J.I."/>
            <person name="Rusch D."/>
            <person name="Podicherti R."/>
            <person name="Tsui H.-C.T."/>
            <person name="Winkler M.E."/>
        </authorList>
    </citation>
    <scope>NUCLEOTIDE SEQUENCE</scope>
</reference>
<feature type="transmembrane region" description="Helical" evidence="2">
    <location>
        <begin position="25"/>
        <end position="46"/>
    </location>
</feature>
<sequence>MKNLSKLISGDPKGDSGSGRENRSWIVSIPVAAVLVGVGVFLSAVINPLFGRYVHWDWMAILAPILFIAAVAAVRRRWV</sequence>
<gene>
    <name evidence="3" type="ORF">METZ01_LOCUS315593</name>
</gene>
<evidence type="ECO:0000256" key="1">
    <source>
        <dbReference type="SAM" id="MobiDB-lite"/>
    </source>
</evidence>
<feature type="transmembrane region" description="Helical" evidence="2">
    <location>
        <begin position="58"/>
        <end position="74"/>
    </location>
</feature>
<evidence type="ECO:0000256" key="2">
    <source>
        <dbReference type="SAM" id="Phobius"/>
    </source>
</evidence>
<accession>A0A382NNF2</accession>
<evidence type="ECO:0000313" key="3">
    <source>
        <dbReference type="EMBL" id="SVC62739.1"/>
    </source>
</evidence>
<feature type="compositionally biased region" description="Basic and acidic residues" evidence="1">
    <location>
        <begin position="12"/>
        <end position="21"/>
    </location>
</feature>